<dbReference type="AlphaFoldDB" id="A0A9D2BXS3"/>
<feature type="transmembrane region" description="Helical" evidence="2">
    <location>
        <begin position="18"/>
        <end position="48"/>
    </location>
</feature>
<dbReference type="Proteomes" id="UP000823868">
    <property type="component" value="Unassembled WGS sequence"/>
</dbReference>
<name>A0A9D2BXS3_9FIRM</name>
<reference evidence="3" key="1">
    <citation type="journal article" date="2021" name="PeerJ">
        <title>Extensive microbial diversity within the chicken gut microbiome revealed by metagenomics and culture.</title>
        <authorList>
            <person name="Gilroy R."/>
            <person name="Ravi A."/>
            <person name="Getino M."/>
            <person name="Pursley I."/>
            <person name="Horton D.L."/>
            <person name="Alikhan N.F."/>
            <person name="Baker D."/>
            <person name="Gharbi K."/>
            <person name="Hall N."/>
            <person name="Watson M."/>
            <person name="Adriaenssens E.M."/>
            <person name="Foster-Nyarko E."/>
            <person name="Jarju S."/>
            <person name="Secka A."/>
            <person name="Antonio M."/>
            <person name="Oren A."/>
            <person name="Chaudhuri R.R."/>
            <person name="La Ragione R."/>
            <person name="Hildebrand F."/>
            <person name="Pallen M.J."/>
        </authorList>
    </citation>
    <scope>NUCLEOTIDE SEQUENCE</scope>
    <source>
        <strain evidence="3">ChiBcec16_6824</strain>
    </source>
</reference>
<accession>A0A9D2BXS3</accession>
<evidence type="ECO:0000256" key="2">
    <source>
        <dbReference type="SAM" id="Phobius"/>
    </source>
</evidence>
<keyword evidence="2" id="KW-0472">Membrane</keyword>
<gene>
    <name evidence="3" type="ORF">H9841_00930</name>
</gene>
<protein>
    <submittedName>
        <fullName evidence="3">Uncharacterized protein</fullName>
    </submittedName>
</protein>
<feature type="transmembrane region" description="Helical" evidence="2">
    <location>
        <begin position="69"/>
        <end position="91"/>
    </location>
</feature>
<evidence type="ECO:0000313" key="4">
    <source>
        <dbReference type="Proteomes" id="UP000823868"/>
    </source>
</evidence>
<reference evidence="3" key="2">
    <citation type="submission" date="2021-04" db="EMBL/GenBank/DDBJ databases">
        <authorList>
            <person name="Gilroy R."/>
        </authorList>
    </citation>
    <scope>NUCLEOTIDE SEQUENCE</scope>
    <source>
        <strain evidence="3">ChiBcec16_6824</strain>
    </source>
</reference>
<organism evidence="3 4">
    <name type="scientific">Candidatus Flavonifractor merdigallinarum</name>
    <dbReference type="NCBI Taxonomy" id="2838589"/>
    <lineage>
        <taxon>Bacteria</taxon>
        <taxon>Bacillati</taxon>
        <taxon>Bacillota</taxon>
        <taxon>Clostridia</taxon>
        <taxon>Eubacteriales</taxon>
        <taxon>Oscillospiraceae</taxon>
        <taxon>Flavonifractor</taxon>
    </lineage>
</organism>
<feature type="region of interest" description="Disordered" evidence="1">
    <location>
        <begin position="283"/>
        <end position="307"/>
    </location>
</feature>
<evidence type="ECO:0000313" key="3">
    <source>
        <dbReference type="EMBL" id="HIY20449.1"/>
    </source>
</evidence>
<sequence length="538" mass="60255">MNTQEGGKRPILPWPWNWLLTAVVAVALGFVMGFLWSVLVIVLFFAILKKRNPGPAGGSYCLERTRKNLLFVLWGLLALLLTVAVGVYLWSTYQEGTLELWELALGGVILALGILMTVVFFYVGIQDAFFPEKSTLAQSIRSQLPYPEEAPPVQELFAMVDRDIAENGQWFDRVAVGKEWVLGDMATYIPRIRGIFGRDEIRRQHTGSGSSRILELHLVDDRHQSQSTTLHSPNELKAVISCLQLRVPEAASGNYSDYERFQAMSDEAWQKWELEFRRNKALRETKTGPSAPSVPQDMTLTAPDGTKTSRVTETLLRQTLAEAQAAEEALFVLTPSRPVGGRFSALECVAGRRLNGQVSLLLREAPSRPGEPERRGMHQMTSPAQAERVLLEWFRQVCPNLEGWDSVPLAQPHTAPTQRESIPPKLVLINARGVSQGHDTFTLEDVEVAAQGIVDGTYHLVDLTLPGGFLWIQIAAGDASDGRCTVKVTRPDPKELRFFQIKSTHRQAAAWLLEYARGDFHPDWSQWKDYTKAARKKT</sequence>
<proteinExistence type="predicted"/>
<evidence type="ECO:0000256" key="1">
    <source>
        <dbReference type="SAM" id="MobiDB-lite"/>
    </source>
</evidence>
<keyword evidence="2" id="KW-1133">Transmembrane helix</keyword>
<dbReference type="EMBL" id="DXDX01000020">
    <property type="protein sequence ID" value="HIY20449.1"/>
    <property type="molecule type" value="Genomic_DNA"/>
</dbReference>
<feature type="transmembrane region" description="Helical" evidence="2">
    <location>
        <begin position="103"/>
        <end position="125"/>
    </location>
</feature>
<keyword evidence="2" id="KW-0812">Transmembrane</keyword>
<comment type="caution">
    <text evidence="3">The sequence shown here is derived from an EMBL/GenBank/DDBJ whole genome shotgun (WGS) entry which is preliminary data.</text>
</comment>